<dbReference type="PANTHER" id="PTHR16442:SF1">
    <property type="entry name" value="RING FINGER PROTEIN 17"/>
    <property type="match status" value="1"/>
</dbReference>
<proteinExistence type="predicted"/>
<accession>A0ABM3K9J5</accession>
<reference evidence="3" key="1">
    <citation type="submission" date="2025-08" db="UniProtKB">
        <authorList>
            <consortium name="RefSeq"/>
        </authorList>
    </citation>
    <scope>IDENTIFICATION</scope>
    <source>
        <tissue evidence="3">Adult</tissue>
    </source>
</reference>
<dbReference type="Pfam" id="PF00567">
    <property type="entry name" value="TUDOR"/>
    <property type="match status" value="1"/>
</dbReference>
<dbReference type="Gene3D" id="2.30.30.140">
    <property type="match status" value="1"/>
</dbReference>
<dbReference type="Gene3D" id="2.40.50.90">
    <property type="match status" value="1"/>
</dbReference>
<dbReference type="GeneID" id="125780247"/>
<organism evidence="2 3">
    <name type="scientific">Bactrocera dorsalis</name>
    <name type="common">Oriental fruit fly</name>
    <name type="synonym">Dacus dorsalis</name>
    <dbReference type="NCBI Taxonomy" id="27457"/>
    <lineage>
        <taxon>Eukaryota</taxon>
        <taxon>Metazoa</taxon>
        <taxon>Ecdysozoa</taxon>
        <taxon>Arthropoda</taxon>
        <taxon>Hexapoda</taxon>
        <taxon>Insecta</taxon>
        <taxon>Pterygota</taxon>
        <taxon>Neoptera</taxon>
        <taxon>Endopterygota</taxon>
        <taxon>Diptera</taxon>
        <taxon>Brachycera</taxon>
        <taxon>Muscomorpha</taxon>
        <taxon>Tephritoidea</taxon>
        <taxon>Tephritidae</taxon>
        <taxon>Bactrocera</taxon>
        <taxon>Bactrocera</taxon>
    </lineage>
</organism>
<feature type="domain" description="Tudor" evidence="1">
    <location>
        <begin position="116"/>
        <end position="176"/>
    </location>
</feature>
<dbReference type="Proteomes" id="UP001652620">
    <property type="component" value="Unplaced"/>
</dbReference>
<dbReference type="InterPro" id="IPR035437">
    <property type="entry name" value="SNase_OB-fold_sf"/>
</dbReference>
<dbReference type="RefSeq" id="XP_049318122.1">
    <property type="nucleotide sequence ID" value="XM_049462165.1"/>
</dbReference>
<evidence type="ECO:0000313" key="2">
    <source>
        <dbReference type="Proteomes" id="UP001652620"/>
    </source>
</evidence>
<dbReference type="PANTHER" id="PTHR16442">
    <property type="entry name" value="RING FINGER PROTEIN 17"/>
    <property type="match status" value="1"/>
</dbReference>
<dbReference type="SUPFAM" id="SSF63748">
    <property type="entry name" value="Tudor/PWWP/MBT"/>
    <property type="match status" value="1"/>
</dbReference>
<dbReference type="SMART" id="SM00333">
    <property type="entry name" value="TUDOR"/>
    <property type="match status" value="1"/>
</dbReference>
<name>A0ABM3K9J5_BACDO</name>
<sequence length="280" mass="32626">MEMEKTKELGKNKEIELETHNSVSVSQRSNLVMETSAFDRFYPNETSSVFSHFSGIECFKMPQIPVGKRSFECSVVSIVTPTIVQILPHLTEFEYRELELQRRIKHLVKSAPMLTEYEPRTICLSQYQKDKKWYRALIRSHNPVAKQVDVLFVDYLNTASVSITQLKQCPLELISWPLRTIRARLHGLVPNPRLREKDIRQALQNIVLKRTLVARIVKEPKRLDNSTAISAMTGSGPYQHNVDDIMEVHLYDPDIYARKQRDARIYQPLIQDSFYSYKKV</sequence>
<dbReference type="PROSITE" id="PS50304">
    <property type="entry name" value="TUDOR"/>
    <property type="match status" value="1"/>
</dbReference>
<dbReference type="InterPro" id="IPR002999">
    <property type="entry name" value="Tudor"/>
</dbReference>
<evidence type="ECO:0000259" key="1">
    <source>
        <dbReference type="PROSITE" id="PS50304"/>
    </source>
</evidence>
<keyword evidence="2" id="KW-1185">Reference proteome</keyword>
<evidence type="ECO:0000313" key="3">
    <source>
        <dbReference type="RefSeq" id="XP_049318122.1"/>
    </source>
</evidence>
<gene>
    <name evidence="3" type="primary">LOC125780247</name>
</gene>
<protein>
    <submittedName>
        <fullName evidence="3">Tudor domain-containing protein 15-like</fullName>
    </submittedName>
</protein>